<dbReference type="InterPro" id="IPR036465">
    <property type="entry name" value="vWFA_dom_sf"/>
</dbReference>
<dbReference type="SUPFAM" id="SSF53300">
    <property type="entry name" value="vWA-like"/>
    <property type="match status" value="1"/>
</dbReference>
<evidence type="ECO:0000256" key="2">
    <source>
        <dbReference type="SAM" id="Phobius"/>
    </source>
</evidence>
<evidence type="ECO:0000259" key="3">
    <source>
        <dbReference type="PROSITE" id="PS50234"/>
    </source>
</evidence>
<evidence type="ECO:0000313" key="4">
    <source>
        <dbReference type="EMBL" id="MEI5688086.1"/>
    </source>
</evidence>
<dbReference type="Gene3D" id="3.40.50.410">
    <property type="entry name" value="von Willebrand factor, type A domain"/>
    <property type="match status" value="2"/>
</dbReference>
<feature type="domain" description="VWFA" evidence="3">
    <location>
        <begin position="147"/>
        <end position="226"/>
    </location>
</feature>
<keyword evidence="2" id="KW-1133">Transmembrane helix</keyword>
<sequence length="665" mass="72006">MAIGSIHLLSRIARDERGNVMILSALGMSLLLAMGGGALDLSRIYLIKTRMQQGCDAGVLAYRKSMQGTNVVPTTYPTALAYFNANFSPGRYGSFNTQFPQPSVDANVVVHGTASTSVPMAIMQIFGVRQVNLVSKCDAQLQLPNTDVMFVLDTTGSMTDTNPGDSANKITGLRNAVLNFYNTLEQAKIAGTQVRYGFVPYSNTVNVGLLLRREWMVDNWTYQSRQFDRQQQTQTGTQGATTTSYSAWSPSITPTTSTSYGDPENCTAPANTATSTNTSSSAWDPSASAVPRSRTNYRTYGGDTYSASVNSGGQCVITKNSYASTQQQQTQTVSNNPNAGQPVYTTYNYFWYRPVSYSVATFKGSASTGLMAGASNVSMANVNAPSGTDTVGSDQKVSWTASNACIEERKTLRPYETGTAWDMDVDSKPDPSNPDTQWRPFLPALVFARQVSNYNTSTPTGWNVNAVNTTAGYTLLSSYTTSRAACPSAARKLQSKEAGLTASVVQSYLNALLTRGDTYHDIGFLWGLRLISKEGIFGSENTAAPDGSSIARNIIFMTDGDTESHIQDYDAYGLSALDRRRTDTGSLPNDNDQNTIVEDRLTKYCGIAKNQKGITVWVIAFGTTLTPLLKNCASTGRAFQANNTQQLNDTFAEIAAKIAQLRLTR</sequence>
<evidence type="ECO:0000313" key="5">
    <source>
        <dbReference type="Proteomes" id="UP001367771"/>
    </source>
</evidence>
<dbReference type="Proteomes" id="UP001367771">
    <property type="component" value="Unassembled WGS sequence"/>
</dbReference>
<feature type="transmembrane region" description="Helical" evidence="2">
    <location>
        <begin position="20"/>
        <end position="39"/>
    </location>
</feature>
<dbReference type="InterPro" id="IPR002035">
    <property type="entry name" value="VWF_A"/>
</dbReference>
<comment type="caution">
    <text evidence="4">The sequence shown here is derived from an EMBL/GenBank/DDBJ whole genome shotgun (WGS) entry which is preliminary data.</text>
</comment>
<accession>A0ABU8H563</accession>
<dbReference type="RefSeq" id="WP_271299058.1">
    <property type="nucleotide sequence ID" value="NZ_JBBBDM010000006.1"/>
</dbReference>
<gene>
    <name evidence="4" type="ORF">V8201_13430</name>
</gene>
<dbReference type="EMBL" id="JBBBDM010000006">
    <property type="protein sequence ID" value="MEI5688086.1"/>
    <property type="molecule type" value="Genomic_DNA"/>
</dbReference>
<reference evidence="4 5" key="1">
    <citation type="journal article" date="2013" name="Int. J. Syst. Evol. Microbiol.">
        <title>Sphingomonas kyungheensis sp. nov., a bacterium with ginsenoside-converting activity isolated from soil of a ginseng field.</title>
        <authorList>
            <person name="Son H.M."/>
            <person name="Yang J.E."/>
            <person name="Park Y."/>
            <person name="Han C.K."/>
            <person name="Kim S.G."/>
            <person name="Kook M."/>
            <person name="Yi T.H."/>
        </authorList>
    </citation>
    <scope>NUCLEOTIDE SEQUENCE [LARGE SCALE GENOMIC DNA]</scope>
    <source>
        <strain evidence="4 5">LMG 26582</strain>
    </source>
</reference>
<protein>
    <submittedName>
        <fullName evidence="4">Pilus assembly protein</fullName>
    </submittedName>
</protein>
<organism evidence="4 5">
    <name type="scientific">Sphingomonas kyungheensis</name>
    <dbReference type="NCBI Taxonomy" id="1069987"/>
    <lineage>
        <taxon>Bacteria</taxon>
        <taxon>Pseudomonadati</taxon>
        <taxon>Pseudomonadota</taxon>
        <taxon>Alphaproteobacteria</taxon>
        <taxon>Sphingomonadales</taxon>
        <taxon>Sphingomonadaceae</taxon>
        <taxon>Sphingomonas</taxon>
    </lineage>
</organism>
<proteinExistence type="predicted"/>
<dbReference type="PROSITE" id="PS50234">
    <property type="entry name" value="VWFA"/>
    <property type="match status" value="1"/>
</dbReference>
<keyword evidence="2" id="KW-0812">Transmembrane</keyword>
<name>A0ABU8H563_9SPHN</name>
<keyword evidence="5" id="KW-1185">Reference proteome</keyword>
<evidence type="ECO:0000256" key="1">
    <source>
        <dbReference type="SAM" id="MobiDB-lite"/>
    </source>
</evidence>
<feature type="region of interest" description="Disordered" evidence="1">
    <location>
        <begin position="228"/>
        <end position="294"/>
    </location>
</feature>
<dbReference type="Pfam" id="PF13400">
    <property type="entry name" value="Tad"/>
    <property type="match status" value="1"/>
</dbReference>
<dbReference type="InterPro" id="IPR028087">
    <property type="entry name" value="Tad_N"/>
</dbReference>
<keyword evidence="2" id="KW-0472">Membrane</keyword>
<feature type="compositionally biased region" description="Low complexity" evidence="1">
    <location>
        <begin position="228"/>
        <end position="259"/>
    </location>
</feature>
<feature type="compositionally biased region" description="Low complexity" evidence="1">
    <location>
        <begin position="267"/>
        <end position="282"/>
    </location>
</feature>